<reference evidence="5 6" key="1">
    <citation type="submission" date="2021-10" db="EMBL/GenBank/DDBJ databases">
        <title>Anaerobic single-cell dispensing facilitates the cultivation of human gut bacteria.</title>
        <authorList>
            <person name="Afrizal A."/>
        </authorList>
    </citation>
    <scope>NUCLEOTIDE SEQUENCE [LARGE SCALE GENOMIC DNA]</scope>
    <source>
        <strain evidence="5 6">CLA-AA-H270</strain>
    </source>
</reference>
<dbReference type="InterPro" id="IPR036986">
    <property type="entry name" value="S4_RNA-bd_sf"/>
</dbReference>
<dbReference type="Pfam" id="PF01728">
    <property type="entry name" value="FtsJ"/>
    <property type="match status" value="1"/>
</dbReference>
<dbReference type="Gene3D" id="3.40.50.150">
    <property type="entry name" value="Vaccinia Virus protein VP39"/>
    <property type="match status" value="1"/>
</dbReference>
<dbReference type="InterPro" id="IPR047048">
    <property type="entry name" value="TlyA"/>
</dbReference>
<evidence type="ECO:0000256" key="3">
    <source>
        <dbReference type="PROSITE-ProRule" id="PRU00182"/>
    </source>
</evidence>
<dbReference type="GO" id="GO:0008168">
    <property type="term" value="F:methyltransferase activity"/>
    <property type="evidence" value="ECO:0007669"/>
    <property type="project" value="UniProtKB-KW"/>
</dbReference>
<dbReference type="Proteomes" id="UP001298753">
    <property type="component" value="Unassembled WGS sequence"/>
</dbReference>
<dbReference type="EMBL" id="JAJEPX010000001">
    <property type="protein sequence ID" value="MCC2175585.1"/>
    <property type="molecule type" value="Genomic_DNA"/>
</dbReference>
<dbReference type="GO" id="GO:0003723">
    <property type="term" value="F:RNA binding"/>
    <property type="evidence" value="ECO:0007669"/>
    <property type="project" value="UniProtKB-KW"/>
</dbReference>
<proteinExistence type="inferred from homology"/>
<comment type="caution">
    <text evidence="5">The sequence shown here is derived from an EMBL/GenBank/DDBJ whole genome shotgun (WGS) entry which is preliminary data.</text>
</comment>
<evidence type="ECO:0000256" key="2">
    <source>
        <dbReference type="ARBA" id="ARBA00029460"/>
    </source>
</evidence>
<keyword evidence="1 3" id="KW-0694">RNA-binding</keyword>
<dbReference type="Pfam" id="PF01479">
    <property type="entry name" value="S4"/>
    <property type="match status" value="1"/>
</dbReference>
<evidence type="ECO:0000256" key="1">
    <source>
        <dbReference type="ARBA" id="ARBA00022884"/>
    </source>
</evidence>
<dbReference type="PIRSF" id="PIRSF005578">
    <property type="entry name" value="TlyA"/>
    <property type="match status" value="1"/>
</dbReference>
<dbReference type="PROSITE" id="PS50889">
    <property type="entry name" value="S4"/>
    <property type="match status" value="1"/>
</dbReference>
<evidence type="ECO:0000313" key="5">
    <source>
        <dbReference type="EMBL" id="MCC2175585.1"/>
    </source>
</evidence>
<dbReference type="SUPFAM" id="SSF53335">
    <property type="entry name" value="S-adenosyl-L-methionine-dependent methyltransferases"/>
    <property type="match status" value="1"/>
</dbReference>
<dbReference type="PANTHER" id="PTHR32319:SF0">
    <property type="entry name" value="BACTERIAL HEMOLYSIN-LIKE PROTEIN"/>
    <property type="match status" value="1"/>
</dbReference>
<dbReference type="Gene3D" id="3.10.290.10">
    <property type="entry name" value="RNA-binding S4 domain"/>
    <property type="match status" value="1"/>
</dbReference>
<dbReference type="PANTHER" id="PTHR32319">
    <property type="entry name" value="BACTERIAL HEMOLYSIN-LIKE PROTEIN"/>
    <property type="match status" value="1"/>
</dbReference>
<dbReference type="GO" id="GO:0032259">
    <property type="term" value="P:methylation"/>
    <property type="evidence" value="ECO:0007669"/>
    <property type="project" value="UniProtKB-KW"/>
</dbReference>
<feature type="domain" description="RNA-binding S4" evidence="4">
    <location>
        <begin position="4"/>
        <end position="66"/>
    </location>
</feature>
<keyword evidence="5" id="KW-0489">Methyltransferase</keyword>
<keyword evidence="6" id="KW-1185">Reference proteome</keyword>
<dbReference type="SMART" id="SM00363">
    <property type="entry name" value="S4"/>
    <property type="match status" value="1"/>
</dbReference>
<dbReference type="AlphaFoldDB" id="A0AAW4VVT4"/>
<accession>A0AAW4VVT4</accession>
<dbReference type="CDD" id="cd00165">
    <property type="entry name" value="S4"/>
    <property type="match status" value="1"/>
</dbReference>
<name>A0AAW4VVT4_9FIRM</name>
<evidence type="ECO:0000313" key="6">
    <source>
        <dbReference type="Proteomes" id="UP001298753"/>
    </source>
</evidence>
<keyword evidence="5" id="KW-0808">Transferase</keyword>
<sequence>MAKKRLDVLLFEKGLCPSRERAKTAIMEGIVYIAGQKAGKAGDMVDENAELEVRGNENAFVSRGGKKIEKALNYFDIDPTDLVVMDVGASTGGFTDCLLRRGARKVYSIDVGYGQLAWSLRQDPRVKCMERTNIRYVTPDMLEETPSLCVIDVSFISLKLVLPVVSSLLTEDGHVANLIKPQFEAGKGKVGKKGVVREPEIHLEVLQNYVENAHAAGFKVLNVTFSPIKGPEGNIEFLGYLAKQGEEHIPDLAEVVRQAHEELDAKA</sequence>
<gene>
    <name evidence="5" type="ORF">LKD22_00315</name>
</gene>
<comment type="similarity">
    <text evidence="2">Belongs to the TlyA family.</text>
</comment>
<protein>
    <submittedName>
        <fullName evidence="5">TlyA family RNA methyltransferase</fullName>
    </submittedName>
</protein>
<dbReference type="NCBIfam" id="TIGR00478">
    <property type="entry name" value="tly"/>
    <property type="match status" value="1"/>
</dbReference>
<organism evidence="5 6">
    <name type="scientific">Agathobaculum butyriciproducens</name>
    <dbReference type="NCBI Taxonomy" id="1628085"/>
    <lineage>
        <taxon>Bacteria</taxon>
        <taxon>Bacillati</taxon>
        <taxon>Bacillota</taxon>
        <taxon>Clostridia</taxon>
        <taxon>Eubacteriales</taxon>
        <taxon>Butyricicoccaceae</taxon>
        <taxon>Agathobaculum</taxon>
    </lineage>
</organism>
<dbReference type="InterPro" id="IPR002942">
    <property type="entry name" value="S4_RNA-bd"/>
</dbReference>
<dbReference type="InterPro" id="IPR029063">
    <property type="entry name" value="SAM-dependent_MTases_sf"/>
</dbReference>
<evidence type="ECO:0000259" key="4">
    <source>
        <dbReference type="SMART" id="SM00363"/>
    </source>
</evidence>
<dbReference type="SUPFAM" id="SSF55174">
    <property type="entry name" value="Alpha-L RNA-binding motif"/>
    <property type="match status" value="1"/>
</dbReference>
<dbReference type="InterPro" id="IPR002877">
    <property type="entry name" value="RNA_MeTrfase_FtsJ_dom"/>
</dbReference>
<dbReference type="InterPro" id="IPR004538">
    <property type="entry name" value="Hemolysin_A/TlyA"/>
</dbReference>